<feature type="compositionally biased region" description="Basic and acidic residues" evidence="1">
    <location>
        <begin position="65"/>
        <end position="76"/>
    </location>
</feature>
<protein>
    <submittedName>
        <fullName evidence="2">YqzE family protein</fullName>
    </submittedName>
</protein>
<comment type="caution">
    <text evidence="2">The sequence shown here is derived from an EMBL/GenBank/DDBJ whole genome shotgun (WGS) entry which is preliminary data.</text>
</comment>
<evidence type="ECO:0000256" key="1">
    <source>
        <dbReference type="SAM" id="MobiDB-lite"/>
    </source>
</evidence>
<proteinExistence type="predicted"/>
<evidence type="ECO:0000313" key="2">
    <source>
        <dbReference type="EMBL" id="MFC5404151.1"/>
    </source>
</evidence>
<keyword evidence="3" id="KW-1185">Reference proteome</keyword>
<dbReference type="RefSeq" id="WP_378134152.1">
    <property type="nucleotide sequence ID" value="NZ_JBHSMI010000025.1"/>
</dbReference>
<accession>A0ABW0HSN5</accession>
<dbReference type="Pfam" id="PF14038">
    <property type="entry name" value="YqzE"/>
    <property type="match status" value="1"/>
</dbReference>
<dbReference type="EMBL" id="JBHSMI010000025">
    <property type="protein sequence ID" value="MFC5404151.1"/>
    <property type="molecule type" value="Genomic_DNA"/>
</dbReference>
<reference evidence="3" key="1">
    <citation type="journal article" date="2019" name="Int. J. Syst. Evol. Microbiol.">
        <title>The Global Catalogue of Microorganisms (GCM) 10K type strain sequencing project: providing services to taxonomists for standard genome sequencing and annotation.</title>
        <authorList>
            <consortium name="The Broad Institute Genomics Platform"/>
            <consortium name="The Broad Institute Genome Sequencing Center for Infectious Disease"/>
            <person name="Wu L."/>
            <person name="Ma J."/>
        </authorList>
    </citation>
    <scope>NUCLEOTIDE SEQUENCE [LARGE SCALE GENOMIC DNA]</scope>
    <source>
        <strain evidence="3">CGMCC 1.18575</strain>
    </source>
</reference>
<evidence type="ECO:0000313" key="3">
    <source>
        <dbReference type="Proteomes" id="UP001596113"/>
    </source>
</evidence>
<sequence>MDSSEYIRYVTEKVVGYMEKTASPQTADDEKAKGHTSKISREPWLTRWFGVAPLGVQVWWTGRADRKNKTRQEAARAVEPSSYR</sequence>
<gene>
    <name evidence="2" type="ORF">ACFPOF_15510</name>
</gene>
<feature type="region of interest" description="Disordered" evidence="1">
    <location>
        <begin position="19"/>
        <end position="38"/>
    </location>
</feature>
<dbReference type="InterPro" id="IPR025622">
    <property type="entry name" value="YqzE"/>
</dbReference>
<organism evidence="2 3">
    <name type="scientific">Cohnella soli</name>
    <dbReference type="NCBI Taxonomy" id="425005"/>
    <lineage>
        <taxon>Bacteria</taxon>
        <taxon>Bacillati</taxon>
        <taxon>Bacillota</taxon>
        <taxon>Bacilli</taxon>
        <taxon>Bacillales</taxon>
        <taxon>Paenibacillaceae</taxon>
        <taxon>Cohnella</taxon>
    </lineage>
</organism>
<dbReference type="Proteomes" id="UP001596113">
    <property type="component" value="Unassembled WGS sequence"/>
</dbReference>
<name>A0ABW0HSN5_9BACL</name>
<feature type="region of interest" description="Disordered" evidence="1">
    <location>
        <begin position="65"/>
        <end position="84"/>
    </location>
</feature>